<organism evidence="3 4">
    <name type="scientific">Diacronema lutheri</name>
    <name type="common">Unicellular marine alga</name>
    <name type="synonym">Monochrysis lutheri</name>
    <dbReference type="NCBI Taxonomy" id="2081491"/>
    <lineage>
        <taxon>Eukaryota</taxon>
        <taxon>Haptista</taxon>
        <taxon>Haptophyta</taxon>
        <taxon>Pavlovophyceae</taxon>
        <taxon>Pavlovales</taxon>
        <taxon>Pavlovaceae</taxon>
        <taxon>Diacronema</taxon>
    </lineage>
</organism>
<evidence type="ECO:0000313" key="3">
    <source>
        <dbReference type="EMBL" id="KAG8459968.1"/>
    </source>
</evidence>
<evidence type="ECO:0008006" key="5">
    <source>
        <dbReference type="Google" id="ProtNLM"/>
    </source>
</evidence>
<reference evidence="3" key="1">
    <citation type="submission" date="2021-05" db="EMBL/GenBank/DDBJ databases">
        <title>The genome of the haptophyte Pavlova lutheri (Diacronema luteri, Pavlovales) - a model for lipid biosynthesis in eukaryotic algae.</title>
        <authorList>
            <person name="Hulatt C.J."/>
            <person name="Posewitz M.C."/>
        </authorList>
    </citation>
    <scope>NUCLEOTIDE SEQUENCE</scope>
    <source>
        <strain evidence="3">NIVA-4/92</strain>
    </source>
</reference>
<dbReference type="Proteomes" id="UP000751190">
    <property type="component" value="Unassembled WGS sequence"/>
</dbReference>
<dbReference type="Gene3D" id="3.90.550.10">
    <property type="entry name" value="Spore Coat Polysaccharide Biosynthesis Protein SpsA, Chain A"/>
    <property type="match status" value="1"/>
</dbReference>
<accession>A0A8J6CA05</accession>
<feature type="region of interest" description="Disordered" evidence="1">
    <location>
        <begin position="288"/>
        <end position="326"/>
    </location>
</feature>
<dbReference type="InterPro" id="IPR050587">
    <property type="entry name" value="GNT1/Glycosyltrans_8"/>
</dbReference>
<feature type="compositionally biased region" description="Basic residues" evidence="1">
    <location>
        <begin position="291"/>
        <end position="301"/>
    </location>
</feature>
<name>A0A8J6CA05_DIALT</name>
<keyword evidence="4" id="KW-1185">Reference proteome</keyword>
<feature type="signal peptide" evidence="2">
    <location>
        <begin position="1"/>
        <end position="37"/>
    </location>
</feature>
<sequence>MRFAIASVIAHNAYTALLLAWVHSVAHTLQRMPHVHADIVFVHCQTDVPTLRTIAACVMARYPDVRVRLVGGCVDHPSRRHPHFVDAVARNTGHARFLNTWSIFSLWSLTEYQQVLYMDADTVLLRPIDRLLDEMAEPMRTGHVGCVRVEPREPCNSGVVLLRPSARIFESMRRALDRIAEVGGFVLSDQDFFSSFFAGCLTHMNRTYNFADVMRARPVPAEVHILHFQGHHAENKPVDYRAGGTLRYTRSAPEWPVFAVFETHFAPLYECYTAAAARGGVAPLFPPKPASYRKGKPKHDHGKNIDRPSRKIVRKYSADACTGART</sequence>
<protein>
    <recommendedName>
        <fullName evidence="5">Hexosyltransferase</fullName>
    </recommendedName>
</protein>
<dbReference type="AlphaFoldDB" id="A0A8J6CA05"/>
<gene>
    <name evidence="3" type="ORF">KFE25_011017</name>
</gene>
<evidence type="ECO:0000256" key="2">
    <source>
        <dbReference type="SAM" id="SignalP"/>
    </source>
</evidence>
<dbReference type="EMBL" id="JAGTXO010000036">
    <property type="protein sequence ID" value="KAG8459968.1"/>
    <property type="molecule type" value="Genomic_DNA"/>
</dbReference>
<evidence type="ECO:0000313" key="4">
    <source>
        <dbReference type="Proteomes" id="UP000751190"/>
    </source>
</evidence>
<comment type="caution">
    <text evidence="3">The sequence shown here is derived from an EMBL/GenBank/DDBJ whole genome shotgun (WGS) entry which is preliminary data.</text>
</comment>
<dbReference type="PANTHER" id="PTHR11183">
    <property type="entry name" value="GLYCOGENIN SUBFAMILY MEMBER"/>
    <property type="match status" value="1"/>
</dbReference>
<feature type="chain" id="PRO_5035241180" description="Hexosyltransferase" evidence="2">
    <location>
        <begin position="38"/>
        <end position="326"/>
    </location>
</feature>
<dbReference type="OrthoDB" id="2014201at2759"/>
<proteinExistence type="predicted"/>
<evidence type="ECO:0000256" key="1">
    <source>
        <dbReference type="SAM" id="MobiDB-lite"/>
    </source>
</evidence>
<dbReference type="SUPFAM" id="SSF53448">
    <property type="entry name" value="Nucleotide-diphospho-sugar transferases"/>
    <property type="match status" value="1"/>
</dbReference>
<dbReference type="InterPro" id="IPR029044">
    <property type="entry name" value="Nucleotide-diphossugar_trans"/>
</dbReference>
<keyword evidence="2" id="KW-0732">Signal</keyword>